<reference evidence="3" key="1">
    <citation type="journal article" date="2019" name="Int. J. Syst. Evol. Microbiol.">
        <title>The Global Catalogue of Microorganisms (GCM) 10K type strain sequencing project: providing services to taxonomists for standard genome sequencing and annotation.</title>
        <authorList>
            <consortium name="The Broad Institute Genomics Platform"/>
            <consortium name="The Broad Institute Genome Sequencing Center for Infectious Disease"/>
            <person name="Wu L."/>
            <person name="Ma J."/>
        </authorList>
    </citation>
    <scope>NUCLEOTIDE SEQUENCE [LARGE SCALE GENOMIC DNA]</scope>
    <source>
        <strain evidence="3">JCM 17705</strain>
    </source>
</reference>
<keyword evidence="3" id="KW-1185">Reference proteome</keyword>
<evidence type="ECO:0008006" key="4">
    <source>
        <dbReference type="Google" id="ProtNLM"/>
    </source>
</evidence>
<dbReference type="EMBL" id="BAABFT010000002">
    <property type="protein sequence ID" value="GAA4312024.1"/>
    <property type="molecule type" value="Genomic_DNA"/>
</dbReference>
<comment type="caution">
    <text evidence="2">The sequence shown here is derived from an EMBL/GenBank/DDBJ whole genome shotgun (WGS) entry which is preliminary data.</text>
</comment>
<feature type="transmembrane region" description="Helical" evidence="1">
    <location>
        <begin position="62"/>
        <end position="82"/>
    </location>
</feature>
<evidence type="ECO:0000313" key="3">
    <source>
        <dbReference type="Proteomes" id="UP001500582"/>
    </source>
</evidence>
<dbReference type="RefSeq" id="WP_345209634.1">
    <property type="nucleotide sequence ID" value="NZ_BAABFT010000002.1"/>
</dbReference>
<feature type="transmembrane region" description="Helical" evidence="1">
    <location>
        <begin position="89"/>
        <end position="109"/>
    </location>
</feature>
<evidence type="ECO:0000313" key="2">
    <source>
        <dbReference type="EMBL" id="GAA4312024.1"/>
    </source>
</evidence>
<dbReference type="Proteomes" id="UP001500582">
    <property type="component" value="Unassembled WGS sequence"/>
</dbReference>
<gene>
    <name evidence="2" type="ORF">GCM10023149_07230</name>
</gene>
<feature type="transmembrane region" description="Helical" evidence="1">
    <location>
        <begin position="115"/>
        <end position="135"/>
    </location>
</feature>
<keyword evidence="1" id="KW-0812">Transmembrane</keyword>
<keyword evidence="1" id="KW-1133">Transmembrane helix</keyword>
<feature type="transmembrane region" description="Helical" evidence="1">
    <location>
        <begin position="7"/>
        <end position="25"/>
    </location>
</feature>
<proteinExistence type="predicted"/>
<keyword evidence="1" id="KW-0472">Membrane</keyword>
<name>A0ABP8FWG8_9SPHI</name>
<accession>A0ABP8FWG8</accession>
<protein>
    <recommendedName>
        <fullName evidence="4">DoxX protein</fullName>
    </recommendedName>
</protein>
<sequence length="147" mass="15725">MNNTTPIAQLITRLALGIGFILPVMDRLGLMGAPGSKGVTWGDWQHFVSYTNTLVPFLNNSLAGIMGLIATIAEAVFGICLIVGFKIKWMALGAAFLTLTFGLCMAAFINVGAPFGYPVFVFTGAALLLANVSYYKWSIDSLNLKAL</sequence>
<organism evidence="2 3">
    <name type="scientific">Mucilaginibacter gynuensis</name>
    <dbReference type="NCBI Taxonomy" id="1302236"/>
    <lineage>
        <taxon>Bacteria</taxon>
        <taxon>Pseudomonadati</taxon>
        <taxon>Bacteroidota</taxon>
        <taxon>Sphingobacteriia</taxon>
        <taxon>Sphingobacteriales</taxon>
        <taxon>Sphingobacteriaceae</taxon>
        <taxon>Mucilaginibacter</taxon>
    </lineage>
</organism>
<evidence type="ECO:0000256" key="1">
    <source>
        <dbReference type="SAM" id="Phobius"/>
    </source>
</evidence>